<organism evidence="3 4">
    <name type="scientific">Actinomadura violacea</name>
    <dbReference type="NCBI Taxonomy" id="2819934"/>
    <lineage>
        <taxon>Bacteria</taxon>
        <taxon>Bacillati</taxon>
        <taxon>Actinomycetota</taxon>
        <taxon>Actinomycetes</taxon>
        <taxon>Streptosporangiales</taxon>
        <taxon>Thermomonosporaceae</taxon>
        <taxon>Actinomadura</taxon>
    </lineage>
</organism>
<feature type="compositionally biased region" description="Basic and acidic residues" evidence="1">
    <location>
        <begin position="207"/>
        <end position="223"/>
    </location>
</feature>
<keyword evidence="2" id="KW-0812">Transmembrane</keyword>
<name>A0ABS3S4Y3_9ACTN</name>
<feature type="transmembrane region" description="Helical" evidence="2">
    <location>
        <begin position="6"/>
        <end position="24"/>
    </location>
</feature>
<protein>
    <submittedName>
        <fullName evidence="3">DUF2637 domain-containing protein</fullName>
    </submittedName>
</protein>
<evidence type="ECO:0000313" key="3">
    <source>
        <dbReference type="EMBL" id="MBO2464027.1"/>
    </source>
</evidence>
<evidence type="ECO:0000313" key="4">
    <source>
        <dbReference type="Proteomes" id="UP000680206"/>
    </source>
</evidence>
<sequence length="293" mass="30531">MVDLGIAVGGVAAIVASFTTLRHLGTYTGWGRLDWLLPTTLDTFVITTTRVWQSQRTKSAKVRRFAAGNAIGAIALSLAGNAVYHAIHAGAWVPGRYLWLLVVLVSSIPPIAIGLISHLAVLRGRDGEFAAAEAAKKAPSPAPTPSRPDLGATTRPPSTGPAPTASSVPDPTLPDPTTPDPNEGRPACSRPDSDEPDSPDTGPPDPDSSKADSSKADSKDGGKRRPAPAPTGMGEDDPLLSKAIAYAADHFSRTGRKIGAEPLATHFGIGTKRSRLLRDAVHGIREVEPGTDS</sequence>
<gene>
    <name evidence="3" type="ORF">J4709_41305</name>
</gene>
<feature type="transmembrane region" description="Helical" evidence="2">
    <location>
        <begin position="99"/>
        <end position="122"/>
    </location>
</feature>
<feature type="transmembrane region" description="Helical" evidence="2">
    <location>
        <begin position="65"/>
        <end position="87"/>
    </location>
</feature>
<dbReference type="EMBL" id="JAGEPF010000032">
    <property type="protein sequence ID" value="MBO2464027.1"/>
    <property type="molecule type" value="Genomic_DNA"/>
</dbReference>
<keyword evidence="4" id="KW-1185">Reference proteome</keyword>
<proteinExistence type="predicted"/>
<dbReference type="Proteomes" id="UP000680206">
    <property type="component" value="Unassembled WGS sequence"/>
</dbReference>
<feature type="compositionally biased region" description="Low complexity" evidence="1">
    <location>
        <begin position="147"/>
        <end position="170"/>
    </location>
</feature>
<keyword evidence="2" id="KW-1133">Transmembrane helix</keyword>
<reference evidence="3 4" key="1">
    <citation type="submission" date="2021-03" db="EMBL/GenBank/DDBJ databases">
        <title>Actinomadura violae sp. nov., isolated from lichen in Thailand.</title>
        <authorList>
            <person name="Kanchanasin P."/>
            <person name="Saeng-In P."/>
            <person name="Phongsopitanun W."/>
            <person name="Yuki M."/>
            <person name="Kudo T."/>
            <person name="Ohkuma M."/>
            <person name="Tanasupawat S."/>
        </authorList>
    </citation>
    <scope>NUCLEOTIDE SEQUENCE [LARGE SCALE GENOMIC DNA]</scope>
    <source>
        <strain evidence="3 4">LCR2-06</strain>
    </source>
</reference>
<comment type="caution">
    <text evidence="3">The sequence shown here is derived from an EMBL/GenBank/DDBJ whole genome shotgun (WGS) entry which is preliminary data.</text>
</comment>
<feature type="region of interest" description="Disordered" evidence="1">
    <location>
        <begin position="132"/>
        <end position="238"/>
    </location>
</feature>
<evidence type="ECO:0000256" key="1">
    <source>
        <dbReference type="SAM" id="MobiDB-lite"/>
    </source>
</evidence>
<dbReference type="Pfam" id="PF10935">
    <property type="entry name" value="DUF2637"/>
    <property type="match status" value="1"/>
</dbReference>
<keyword evidence="2" id="KW-0472">Membrane</keyword>
<evidence type="ECO:0000256" key="2">
    <source>
        <dbReference type="SAM" id="Phobius"/>
    </source>
</evidence>
<accession>A0ABS3S4Y3</accession>
<dbReference type="RefSeq" id="WP_208250229.1">
    <property type="nucleotide sequence ID" value="NZ_JAGEPF010000032.1"/>
</dbReference>
<dbReference type="InterPro" id="IPR021235">
    <property type="entry name" value="DUF2637"/>
</dbReference>